<feature type="domain" description="LppM" evidence="3">
    <location>
        <begin position="27"/>
        <end position="200"/>
    </location>
</feature>
<dbReference type="InterPro" id="IPR053807">
    <property type="entry name" value="LppM"/>
</dbReference>
<evidence type="ECO:0000313" key="5">
    <source>
        <dbReference type="Proteomes" id="UP001157161"/>
    </source>
</evidence>
<protein>
    <recommendedName>
        <fullName evidence="3">LppM domain-containing protein</fullName>
    </recommendedName>
</protein>
<dbReference type="Proteomes" id="UP001157161">
    <property type="component" value="Unassembled WGS sequence"/>
</dbReference>
<comment type="caution">
    <text evidence="4">The sequence shown here is derived from an EMBL/GenBank/DDBJ whole genome shotgun (WGS) entry which is preliminary data.</text>
</comment>
<evidence type="ECO:0000259" key="3">
    <source>
        <dbReference type="Pfam" id="PF21946"/>
    </source>
</evidence>
<keyword evidence="2" id="KW-0812">Transmembrane</keyword>
<dbReference type="RefSeq" id="WP_284248569.1">
    <property type="nucleotide sequence ID" value="NZ_BSUM01000001.1"/>
</dbReference>
<dbReference type="EMBL" id="BSUM01000001">
    <property type="protein sequence ID" value="GMA30118.1"/>
    <property type="molecule type" value="Genomic_DNA"/>
</dbReference>
<feature type="region of interest" description="Disordered" evidence="1">
    <location>
        <begin position="135"/>
        <end position="154"/>
    </location>
</feature>
<proteinExistence type="predicted"/>
<reference evidence="4" key="2">
    <citation type="submission" date="2023-02" db="EMBL/GenBank/DDBJ databases">
        <authorList>
            <person name="Sun Q."/>
            <person name="Mori K."/>
        </authorList>
    </citation>
    <scope>NUCLEOTIDE SEQUENCE</scope>
    <source>
        <strain evidence="4">NBRC 112290</strain>
    </source>
</reference>
<dbReference type="PROSITE" id="PS51257">
    <property type="entry name" value="PROKAR_LIPOPROTEIN"/>
    <property type="match status" value="1"/>
</dbReference>
<sequence>MHRPRIRGITAALAAVVALVALTGCVRTDADLTVSRANTVTGDILILGQLADESEAAQQAVVGQVTAIETRALPGLRDRTGVTAAAVSPEPGWYGTSLELDAVPITDLALGGTPLITRDGDDFVVSGVIDVSTQSDVPAPAAEGEPRPGAPESTVRVSLTFPGVIEEVRGSAELAEVDGTTVTWTTTYDTPLTLDATASATSSAFPDWIWTGLAWGAGILVALAVAGLITVGIRSRHDG</sequence>
<keyword evidence="5" id="KW-1185">Reference proteome</keyword>
<accession>A0AA37XCQ7</accession>
<feature type="transmembrane region" description="Helical" evidence="2">
    <location>
        <begin position="208"/>
        <end position="233"/>
    </location>
</feature>
<evidence type="ECO:0000256" key="1">
    <source>
        <dbReference type="SAM" id="MobiDB-lite"/>
    </source>
</evidence>
<dbReference type="Pfam" id="PF21946">
    <property type="entry name" value="LppM"/>
    <property type="match status" value="1"/>
</dbReference>
<gene>
    <name evidence="4" type="ORF">GCM10025875_01100</name>
</gene>
<evidence type="ECO:0000256" key="2">
    <source>
        <dbReference type="SAM" id="Phobius"/>
    </source>
</evidence>
<organism evidence="4 5">
    <name type="scientific">Litorihabitans aurantiacus</name>
    <dbReference type="NCBI Taxonomy" id="1930061"/>
    <lineage>
        <taxon>Bacteria</taxon>
        <taxon>Bacillati</taxon>
        <taxon>Actinomycetota</taxon>
        <taxon>Actinomycetes</taxon>
        <taxon>Micrococcales</taxon>
        <taxon>Beutenbergiaceae</taxon>
        <taxon>Litorihabitans</taxon>
    </lineage>
</organism>
<keyword evidence="2" id="KW-0472">Membrane</keyword>
<dbReference type="AlphaFoldDB" id="A0AA37XCQ7"/>
<reference evidence="4" key="1">
    <citation type="journal article" date="2014" name="Int. J. Syst. Evol. Microbiol.">
        <title>Complete genome sequence of Corynebacterium casei LMG S-19264T (=DSM 44701T), isolated from a smear-ripened cheese.</title>
        <authorList>
            <consortium name="US DOE Joint Genome Institute (JGI-PGF)"/>
            <person name="Walter F."/>
            <person name="Albersmeier A."/>
            <person name="Kalinowski J."/>
            <person name="Ruckert C."/>
        </authorList>
    </citation>
    <scope>NUCLEOTIDE SEQUENCE</scope>
    <source>
        <strain evidence="4">NBRC 112290</strain>
    </source>
</reference>
<name>A0AA37XCQ7_9MICO</name>
<keyword evidence="2" id="KW-1133">Transmembrane helix</keyword>
<evidence type="ECO:0000313" key="4">
    <source>
        <dbReference type="EMBL" id="GMA30118.1"/>
    </source>
</evidence>